<dbReference type="KEGG" id="gaz:Pan241w_22450"/>
<dbReference type="Pfam" id="PF13360">
    <property type="entry name" value="PQQ_2"/>
    <property type="match status" value="2"/>
</dbReference>
<evidence type="ECO:0000313" key="2">
    <source>
        <dbReference type="EMBL" id="QDT42164.1"/>
    </source>
</evidence>
<gene>
    <name evidence="2" type="ORF">Pan241w_22450</name>
</gene>
<dbReference type="SUPFAM" id="SSF50998">
    <property type="entry name" value="Quinoprotein alcohol dehydrogenase-like"/>
    <property type="match status" value="2"/>
</dbReference>
<evidence type="ECO:0000313" key="3">
    <source>
        <dbReference type="Proteomes" id="UP000317171"/>
    </source>
</evidence>
<dbReference type="PANTHER" id="PTHR34512">
    <property type="entry name" value="CELL SURFACE PROTEIN"/>
    <property type="match status" value="1"/>
</dbReference>
<dbReference type="PANTHER" id="PTHR34512:SF30">
    <property type="entry name" value="OUTER MEMBRANE PROTEIN ASSEMBLY FACTOR BAMB"/>
    <property type="match status" value="1"/>
</dbReference>
<dbReference type="SMART" id="SM00564">
    <property type="entry name" value="PQQ"/>
    <property type="match status" value="4"/>
</dbReference>
<dbReference type="InterPro" id="IPR018247">
    <property type="entry name" value="EF_Hand_1_Ca_BS"/>
</dbReference>
<feature type="domain" description="Pyrrolo-quinoline quinone repeat" evidence="1">
    <location>
        <begin position="156"/>
        <end position="359"/>
    </location>
</feature>
<dbReference type="EMBL" id="CP036269">
    <property type="protein sequence ID" value="QDT42164.1"/>
    <property type="molecule type" value="Genomic_DNA"/>
</dbReference>
<dbReference type="AlphaFoldDB" id="A0A517RE77"/>
<accession>A0A517RE77</accession>
<dbReference type="Proteomes" id="UP000317171">
    <property type="component" value="Chromosome"/>
</dbReference>
<reference evidence="2 3" key="1">
    <citation type="submission" date="2019-02" db="EMBL/GenBank/DDBJ databases">
        <title>Deep-cultivation of Planctomycetes and their phenomic and genomic characterization uncovers novel biology.</title>
        <authorList>
            <person name="Wiegand S."/>
            <person name="Jogler M."/>
            <person name="Boedeker C."/>
            <person name="Pinto D."/>
            <person name="Vollmers J."/>
            <person name="Rivas-Marin E."/>
            <person name="Kohn T."/>
            <person name="Peeters S.H."/>
            <person name="Heuer A."/>
            <person name="Rast P."/>
            <person name="Oberbeckmann S."/>
            <person name="Bunk B."/>
            <person name="Jeske O."/>
            <person name="Meyerdierks A."/>
            <person name="Storesund J.E."/>
            <person name="Kallscheuer N."/>
            <person name="Luecker S."/>
            <person name="Lage O.M."/>
            <person name="Pohl T."/>
            <person name="Merkel B.J."/>
            <person name="Hornburger P."/>
            <person name="Mueller R.-W."/>
            <person name="Bruemmer F."/>
            <person name="Labrenz M."/>
            <person name="Spormann A.M."/>
            <person name="Op den Camp H."/>
            <person name="Overmann J."/>
            <person name="Amann R."/>
            <person name="Jetten M.S.M."/>
            <person name="Mascher T."/>
            <person name="Medema M.H."/>
            <person name="Devos D.P."/>
            <person name="Kaster A.-K."/>
            <person name="Ovreas L."/>
            <person name="Rohde M."/>
            <person name="Galperin M.Y."/>
            <person name="Jogler C."/>
        </authorList>
    </citation>
    <scope>NUCLEOTIDE SEQUENCE [LARGE SCALE GENOMIC DNA]</scope>
    <source>
        <strain evidence="2 3">Pan241w</strain>
    </source>
</reference>
<protein>
    <submittedName>
        <fullName evidence="2">Outer membrane biogenesis protein BamB</fullName>
    </submittedName>
</protein>
<keyword evidence="3" id="KW-1185">Reference proteome</keyword>
<proteinExistence type="predicted"/>
<dbReference type="InterPro" id="IPR018391">
    <property type="entry name" value="PQQ_b-propeller_rpt"/>
</dbReference>
<evidence type="ECO:0000259" key="1">
    <source>
        <dbReference type="Pfam" id="PF13360"/>
    </source>
</evidence>
<dbReference type="PROSITE" id="PS00018">
    <property type="entry name" value="EF_HAND_1"/>
    <property type="match status" value="1"/>
</dbReference>
<feature type="domain" description="Pyrrolo-quinoline quinone repeat" evidence="1">
    <location>
        <begin position="428"/>
        <end position="545"/>
    </location>
</feature>
<dbReference type="InterPro" id="IPR011047">
    <property type="entry name" value="Quinoprotein_ADH-like_sf"/>
</dbReference>
<dbReference type="Gene3D" id="2.130.10.10">
    <property type="entry name" value="YVTN repeat-like/Quinoprotein amine dehydrogenase"/>
    <property type="match status" value="2"/>
</dbReference>
<sequence length="548" mass="60516">MFLKEIKKTEIDGGFYGMVRVQLRLTLLKRGSGSSAHVNGFFEFQETSLMLSMRKQAVLFGLFIFSFSLQTHHSELQAEDWPQFRGPNCSGVSTAKNPLPVEFDDQKNVIWSAKLGDGIGCPVVAAGRVFTSGMVGKDKVGLYAFDAETGKKLWERVWKTGDLLEIHKTNSFAATTPAADDERVYFYFSTLGMLAVDAETGADVWEQKLPVPYFVFKWGAGMSPTLYKDLVLFCQDDDLAPAFYAFNKKTGKIVWKDDRSDQAVNYSHPVICETDKGDEIVVAGTGKLIGYDPQTGKRLWSARTLLRNIKTTPVSRDGIIYVALQSGGIANQWLASIDRWETGNSDGKVTKEEIQAFVGKTKVPEAFYKKTFDRGDLNKDGALEGKELDIAFLPPGNEAGAKFGEEPAQQFVLAVKGGGRGDVTKTHLLWKHPTKHTDHIVSPLVTEDRMFLVKGGGISTCFEVEKGKKIWGPKRIQNESEYFASPIYGDGKIYVAGENGKIVVLEDGPEQKILAKNDMGDSILGTPAIADGRIFIRTRGKLICVGEK</sequence>
<name>A0A517RE77_9PLAN</name>
<organism evidence="2 3">
    <name type="scientific">Gimesia alba</name>
    <dbReference type="NCBI Taxonomy" id="2527973"/>
    <lineage>
        <taxon>Bacteria</taxon>
        <taxon>Pseudomonadati</taxon>
        <taxon>Planctomycetota</taxon>
        <taxon>Planctomycetia</taxon>
        <taxon>Planctomycetales</taxon>
        <taxon>Planctomycetaceae</taxon>
        <taxon>Gimesia</taxon>
    </lineage>
</organism>
<dbReference type="InterPro" id="IPR002372">
    <property type="entry name" value="PQQ_rpt_dom"/>
</dbReference>
<dbReference type="InterPro" id="IPR015943">
    <property type="entry name" value="WD40/YVTN_repeat-like_dom_sf"/>
</dbReference>